<dbReference type="Pfam" id="PF01863">
    <property type="entry name" value="YgjP-like"/>
    <property type="match status" value="1"/>
</dbReference>
<name>A0A5J4Q0A3_9ZZZZ</name>
<evidence type="ECO:0000259" key="1">
    <source>
        <dbReference type="Pfam" id="PF01863"/>
    </source>
</evidence>
<evidence type="ECO:0000313" key="2">
    <source>
        <dbReference type="EMBL" id="KAA6314439.1"/>
    </source>
</evidence>
<dbReference type="PANTHER" id="PTHR30399">
    <property type="entry name" value="UNCHARACTERIZED PROTEIN YGJP"/>
    <property type="match status" value="1"/>
</dbReference>
<comment type="caution">
    <text evidence="2">The sequence shown here is derived from an EMBL/GenBank/DDBJ whole genome shotgun (WGS) entry which is preliminary data.</text>
</comment>
<dbReference type="CDD" id="cd07344">
    <property type="entry name" value="M48_yhfN_like"/>
    <property type="match status" value="1"/>
</dbReference>
<dbReference type="PANTHER" id="PTHR30399:SF1">
    <property type="entry name" value="UTP PYROPHOSPHATASE"/>
    <property type="match status" value="1"/>
</dbReference>
<dbReference type="InterPro" id="IPR002725">
    <property type="entry name" value="YgjP-like_metallopeptidase"/>
</dbReference>
<accession>A0A5J4Q0A3</accession>
<protein>
    <recommendedName>
        <fullName evidence="1">YgjP-like metallopeptidase domain-containing protein</fullName>
    </recommendedName>
</protein>
<dbReference type="EMBL" id="SNRY01005648">
    <property type="protein sequence ID" value="KAA6314439.1"/>
    <property type="molecule type" value="Genomic_DNA"/>
</dbReference>
<organism evidence="2">
    <name type="scientific">termite gut metagenome</name>
    <dbReference type="NCBI Taxonomy" id="433724"/>
    <lineage>
        <taxon>unclassified sequences</taxon>
        <taxon>metagenomes</taxon>
        <taxon>organismal metagenomes</taxon>
    </lineage>
</organism>
<dbReference type="InterPro" id="IPR053136">
    <property type="entry name" value="UTP_pyrophosphatase-like"/>
</dbReference>
<proteinExistence type="predicted"/>
<gene>
    <name evidence="2" type="ORF">EZS27_034944</name>
</gene>
<dbReference type="Gene3D" id="3.30.2010.10">
    <property type="entry name" value="Metalloproteases ('zincins'), catalytic domain"/>
    <property type="match status" value="1"/>
</dbReference>
<feature type="domain" description="YgjP-like metallopeptidase" evidence="1">
    <location>
        <begin position="22"/>
        <end position="227"/>
    </location>
</feature>
<reference evidence="2" key="1">
    <citation type="submission" date="2019-03" db="EMBL/GenBank/DDBJ databases">
        <title>Single cell metagenomics reveals metabolic interactions within the superorganism composed of flagellate Streblomastix strix and complex community of Bacteroidetes bacteria on its surface.</title>
        <authorList>
            <person name="Treitli S.C."/>
            <person name="Kolisko M."/>
            <person name="Husnik F."/>
            <person name="Keeling P."/>
            <person name="Hampl V."/>
        </authorList>
    </citation>
    <scope>NUCLEOTIDE SEQUENCE</scope>
    <source>
        <strain evidence="2">STM</strain>
    </source>
</reference>
<dbReference type="AlphaFoldDB" id="A0A5J4Q0A3"/>
<sequence>MVEEFEDEELGRLIVRVNRRAKNIVFRTKNDAVYISVPPRTSVEEIKNAIEKLRDKLSVSLKKVSIPLMDLNFQIHTEHVKLTLIAGTQSEKFFIHHESDEIKIVCPPETNFNDEKIQYWLRKVIEEALRKQAKRILPQRLRKLSQQCDLPYQDVKINSSRGRWGSCSAKKTINLSLFLLLLPQHLIDYVLMHELCHIREMNHSVRFWTLLDGFTDKKALQLREELKGYKTEIVSRVQ</sequence>